<dbReference type="RefSeq" id="WP_170216047.1">
    <property type="nucleotide sequence ID" value="NZ_BONB01000097.1"/>
</dbReference>
<dbReference type="Proteomes" id="UP000256913">
    <property type="component" value="Unassembled WGS sequence"/>
</dbReference>
<name>A0A3D9ZRV2_9ACTN</name>
<evidence type="ECO:0000313" key="1">
    <source>
        <dbReference type="EMBL" id="REF99951.1"/>
    </source>
</evidence>
<comment type="caution">
    <text evidence="1">The sequence shown here is derived from an EMBL/GenBank/DDBJ whole genome shotgun (WGS) entry which is preliminary data.</text>
</comment>
<evidence type="ECO:0000313" key="2">
    <source>
        <dbReference type="Proteomes" id="UP000256913"/>
    </source>
</evidence>
<gene>
    <name evidence="1" type="ORF">DFJ67_5998</name>
</gene>
<protein>
    <submittedName>
        <fullName evidence="1">Uncharacterized protein</fullName>
    </submittedName>
</protein>
<reference evidence="1 2" key="1">
    <citation type="submission" date="2018-08" db="EMBL/GenBank/DDBJ databases">
        <title>Sequencing the genomes of 1000 actinobacteria strains.</title>
        <authorList>
            <person name="Klenk H.-P."/>
        </authorList>
    </citation>
    <scope>NUCLEOTIDE SEQUENCE [LARGE SCALE GENOMIC DNA]</scope>
    <source>
        <strain evidence="1 2">DSM 44099</strain>
    </source>
</reference>
<keyword evidence="2" id="KW-1185">Reference proteome</keyword>
<proteinExistence type="predicted"/>
<organism evidence="1 2">
    <name type="scientific">Asanoa ferruginea</name>
    <dbReference type="NCBI Taxonomy" id="53367"/>
    <lineage>
        <taxon>Bacteria</taxon>
        <taxon>Bacillati</taxon>
        <taxon>Actinomycetota</taxon>
        <taxon>Actinomycetes</taxon>
        <taxon>Micromonosporales</taxon>
        <taxon>Micromonosporaceae</taxon>
        <taxon>Asanoa</taxon>
    </lineage>
</organism>
<sequence>MTSHGHLAALREIAERSAATVADLTTRLGAATRLLATLSPADRPAWVRQQRLVAQLTEALTAALGGATADAAGYRAALDALPAALDPTVPCALLPVRLETRLRARTDGQPGDELVCRIYPDDIHLDGHDPTLTETEIILGTHYWEQRSAGNEDAAWAQLAARLTAPRAAWVARQLTPGVLPLPEPRGPDGRPTVVSGLPDRWVVRLWRDGRRIGESRGELIPRPLPIGPLAGPWTTDLAAALKVGMAVVVRPDPPVPLDRVDLVTAVGVRGSDTPDDSAVVLRDLFDAHLYAARLNGPGLDLVPAGTPTNNTPAFRSPNRRDAIGERAAGSSLGPRTAEPGDGSGADLLAAALGLPLRDPDPAGPDERFVLGRLEHGADPGQRDAADLATVLWPATWGYYLREFLPEVSILGPGADLSGWRRFVVDTVRGRGPLPALRVGDQPYGVLPVLPLADRRPWPDRPDLVVATPPARRGGPARLRIGWDLDATGAVTRGWTDAGEIPLEKPVTGFDLAAGALGGRPVLVALTISDGLVAYRVGGLGGDWGPAWPVEVKAARATVALTPAAALVVAAQTVGRRPIRPGLADEVSTLITVGTGLSADGAVENWSAPVRVPDSERLGRLAGAAAAGGDLVLAYVRDTELLLQTGQRLRDDGEAEWAEPRSVPLPEKTEDATASIALTPAGEVVAWVSGADGRAWYSVFTLADDGGAVWWHPEAGAASIAVASLGAAPGGGLLELLSRARADWANATAAVPRIGRQADPTDDLLDLFAADAVSGGVRVRGLLGPVLLANMWLASGRTPDLARYDTGLWQQARALLHDWGLLDPAAPDAGSPVGKPRLGRSGFEEVATEFTGPLATDASAATLTGAAAAKPDELERLRFGPDDGLLDRLVRHATMQAWADAGVELLPPATVPLLEPELVDLNDLRTADPVSNPFTWTAWRHLRTREFPAGHQWQGRLVWEGVAGLLAQAEQGIDLSGYGAAGERIVELAELRAALARLASRPADVLAWTLAETLDVSAYRLDAWLTAVATERLRALRAARPEGVHLGGYGFVVDLRRRTGPASEGYLHAPSVGQATTAAVLHAAHLAHAGDPGTGPKLAIDLTSKRVRDAADLAAGVRTGQPLGALLGYRFERALHTGLGRYLPALRQLYPMATGKLTDAPDGTPVADLGATDVVDGLALLRAELPWGITPSGADIALPARASADGAALDGLIEALRESVDALGDLLVAESVHQLVNGNPAGAGGALDALAGGDVPAPDPDVLRTPRAGIGVTHRLLVALPDSAPAGWADRPASLAQPRLNAWVATLLPGPDAIRWRTGAGDTYSVADLGLCPLDLLYLAQEPADGDTDTSDRDARSELERLLAHHAGWTADLVLDRAADWTAEVLSVPEALELCAAARAVVTGARPATADDLAGPRGLRGDPDVDLTGTASAATDAVAALTDALDRLRAPFEGLLDLPAHLDLADPVLASGLPADPAAVRAVLVELTGYRIERAAPGAPDDPVALAEQCRRVAAEVALRLGKAAASAGDPVAVLVALFGDGFVVVPPVRSAGSLAAASGGVDDGTLGSWLEGAALVRAGAARLADLRLLAGAASSGAATSLRLAQLPAGDWAGGASVPVAGTIAMVFLGQPPKSVAALLVDEWVEVVPSARQDTAVTFHLDAPDACAPQSVLLAVAGDPTRGWDHDSLERVVIDTLDLARARAVDLDLMAGAHPGHFLPALLFARNDEGATVSTDFPSA</sequence>
<dbReference type="EMBL" id="QUMQ01000001">
    <property type="protein sequence ID" value="REF99951.1"/>
    <property type="molecule type" value="Genomic_DNA"/>
</dbReference>
<accession>A0A3D9ZRV2</accession>